<feature type="domain" description="OmpR/PhoB-type" evidence="4">
    <location>
        <begin position="45"/>
        <end position="144"/>
    </location>
</feature>
<accession>A0AAJ4S2D0</accession>
<protein>
    <recommendedName>
        <fullName evidence="4">OmpR/PhoB-type domain-containing protein</fullName>
    </recommendedName>
</protein>
<dbReference type="InterPro" id="IPR016032">
    <property type="entry name" value="Sig_transdc_resp-reg_C-effctor"/>
</dbReference>
<evidence type="ECO:0000256" key="1">
    <source>
        <dbReference type="ARBA" id="ARBA00023125"/>
    </source>
</evidence>
<evidence type="ECO:0000256" key="3">
    <source>
        <dbReference type="SAM" id="Phobius"/>
    </source>
</evidence>
<dbReference type="PROSITE" id="PS51755">
    <property type="entry name" value="OMPR_PHOB"/>
    <property type="match status" value="1"/>
</dbReference>
<name>A0AAJ4S2D0_9SPHN</name>
<evidence type="ECO:0000313" key="6">
    <source>
        <dbReference type="Proteomes" id="UP000286681"/>
    </source>
</evidence>
<evidence type="ECO:0000313" key="5">
    <source>
        <dbReference type="EMBL" id="RSV01886.1"/>
    </source>
</evidence>
<dbReference type="SUPFAM" id="SSF48452">
    <property type="entry name" value="TPR-like"/>
    <property type="match status" value="1"/>
</dbReference>
<proteinExistence type="predicted"/>
<dbReference type="InterPro" id="IPR001867">
    <property type="entry name" value="OmpR/PhoB-type_DNA-bd"/>
</dbReference>
<feature type="transmembrane region" description="Helical" evidence="3">
    <location>
        <begin position="161"/>
        <end position="181"/>
    </location>
</feature>
<keyword evidence="3" id="KW-0812">Transmembrane</keyword>
<dbReference type="SUPFAM" id="SSF46894">
    <property type="entry name" value="C-terminal effector domain of the bipartite response regulators"/>
    <property type="match status" value="1"/>
</dbReference>
<dbReference type="Pfam" id="PF00486">
    <property type="entry name" value="Trans_reg_C"/>
    <property type="match status" value="1"/>
</dbReference>
<feature type="DNA-binding region" description="OmpR/PhoB-type" evidence="2">
    <location>
        <begin position="45"/>
        <end position="144"/>
    </location>
</feature>
<evidence type="ECO:0000259" key="4">
    <source>
        <dbReference type="PROSITE" id="PS51755"/>
    </source>
</evidence>
<dbReference type="SMART" id="SM00862">
    <property type="entry name" value="Trans_reg_C"/>
    <property type="match status" value="1"/>
</dbReference>
<evidence type="ECO:0000256" key="2">
    <source>
        <dbReference type="PROSITE-ProRule" id="PRU01091"/>
    </source>
</evidence>
<dbReference type="Gene3D" id="1.10.10.10">
    <property type="entry name" value="Winged helix-like DNA-binding domain superfamily/Winged helix DNA-binding domain"/>
    <property type="match status" value="1"/>
</dbReference>
<dbReference type="GO" id="GO:0006355">
    <property type="term" value="P:regulation of DNA-templated transcription"/>
    <property type="evidence" value="ECO:0007669"/>
    <property type="project" value="InterPro"/>
</dbReference>
<keyword evidence="3" id="KW-1133">Transmembrane helix</keyword>
<organism evidence="5 6">
    <name type="scientific">Sphingomonas koreensis</name>
    <dbReference type="NCBI Taxonomy" id="93064"/>
    <lineage>
        <taxon>Bacteria</taxon>
        <taxon>Pseudomonadati</taxon>
        <taxon>Pseudomonadota</taxon>
        <taxon>Alphaproteobacteria</taxon>
        <taxon>Sphingomonadales</taxon>
        <taxon>Sphingomonadaceae</taxon>
        <taxon>Sphingomonas</taxon>
    </lineage>
</organism>
<dbReference type="AlphaFoldDB" id="A0AAJ4S2D0"/>
<dbReference type="EMBL" id="QQWO01000011">
    <property type="protein sequence ID" value="RSV01886.1"/>
    <property type="molecule type" value="Genomic_DNA"/>
</dbReference>
<dbReference type="InterPro" id="IPR036388">
    <property type="entry name" value="WH-like_DNA-bd_sf"/>
</dbReference>
<dbReference type="InterPro" id="IPR011990">
    <property type="entry name" value="TPR-like_helical_dom_sf"/>
</dbReference>
<dbReference type="GO" id="GO:0003677">
    <property type="term" value="F:DNA binding"/>
    <property type="evidence" value="ECO:0007669"/>
    <property type="project" value="UniProtKB-UniRule"/>
</dbReference>
<keyword evidence="1 2" id="KW-0238">DNA-binding</keyword>
<dbReference type="GO" id="GO:0000160">
    <property type="term" value="P:phosphorelay signal transduction system"/>
    <property type="evidence" value="ECO:0007669"/>
    <property type="project" value="InterPro"/>
</dbReference>
<sequence>MMSGSRASAETEVLHPMMAMAMKAERVESDFMPCRCGQIRRRDKKRTVKIGEMKLQLCRVRHAIVADGRAHRLPDLSFRLLDLLASRAPAPVSFAEIEQFVWNAQVTRETIKQRVTMLRESLTQAGINGTTIEAVRNHGYRTLLTTTAIETGRRDPIRSKVAAVVALVLGLMAAVSLSLALRSAPATGPAILAVAATPPPPGVDPAAWDSLRRGMVRALSKFEGLQVVDHLPASGTPPSYLVRAAIEPSAQGQGVSIELVEGGTGAVLFAEQYRYIPTDTDRAVLHFANNIHPQLASLSANGAAMPDEARLRYAEAFRLWRLGDLQSLNGARERLHALASGPEPTLLARSLLARVQSDLVLRHGAPGALARQAELQLRPLIATHPGVGDLRYSLSRSLLAQGKRQEALDQLRIAQRTMPFLSRDIIAIEGRTQSQIGGSEIRNEVARGPAI</sequence>
<reference evidence="5 6" key="1">
    <citation type="submission" date="2018-07" db="EMBL/GenBank/DDBJ databases">
        <title>Genomic and Epidemiologic Investigation of an Indolent Hospital Outbreak.</title>
        <authorList>
            <person name="Johnson R.C."/>
            <person name="Deming C."/>
            <person name="Conlan S."/>
            <person name="Zellmer C.J."/>
            <person name="Michelin A.V."/>
            <person name="Lee-Lin S."/>
            <person name="Thomas P.J."/>
            <person name="Park M."/>
            <person name="Weingarten R.A."/>
            <person name="Less J."/>
            <person name="Dekker J.P."/>
            <person name="Frank K.M."/>
            <person name="Musser K.A."/>
            <person name="Mcquiston J.R."/>
            <person name="Henderson D.K."/>
            <person name="Lau A.F."/>
            <person name="Palmore T.N."/>
            <person name="Segre J.A."/>
        </authorList>
    </citation>
    <scope>NUCLEOTIDE SEQUENCE [LARGE SCALE GENOMIC DNA]</scope>
    <source>
        <strain evidence="5 6">SK-NIH.Env10_0317</strain>
    </source>
</reference>
<comment type="caution">
    <text evidence="5">The sequence shown here is derived from an EMBL/GenBank/DDBJ whole genome shotgun (WGS) entry which is preliminary data.</text>
</comment>
<keyword evidence="3" id="KW-0472">Membrane</keyword>
<gene>
    <name evidence="5" type="ORF">CA257_14025</name>
</gene>
<dbReference type="Proteomes" id="UP000286681">
    <property type="component" value="Unassembled WGS sequence"/>
</dbReference>